<reference evidence="2" key="1">
    <citation type="journal article" date="2020" name="Phytopathology">
        <title>Genome sequence of the chestnut blight fungus Cryphonectria parasitica EP155: A fundamental resource for an archetypical invasive plant pathogen.</title>
        <authorList>
            <person name="Crouch J.A."/>
            <person name="Dawe A."/>
            <person name="Aerts A."/>
            <person name="Barry K."/>
            <person name="Churchill A.C.L."/>
            <person name="Grimwood J."/>
            <person name="Hillman B."/>
            <person name="Milgroom M.G."/>
            <person name="Pangilinan J."/>
            <person name="Smith M."/>
            <person name="Salamov A."/>
            <person name="Schmutz J."/>
            <person name="Yadav J."/>
            <person name="Grigoriev I.V."/>
            <person name="Nuss D."/>
        </authorList>
    </citation>
    <scope>NUCLEOTIDE SEQUENCE</scope>
    <source>
        <strain evidence="2">EP155</strain>
    </source>
</reference>
<keyword evidence="3" id="KW-1185">Reference proteome</keyword>
<dbReference type="EMBL" id="MU032347">
    <property type="protein sequence ID" value="KAF3765272.1"/>
    <property type="molecule type" value="Genomic_DNA"/>
</dbReference>
<proteinExistence type="predicted"/>
<evidence type="ECO:0000313" key="3">
    <source>
        <dbReference type="Proteomes" id="UP000803844"/>
    </source>
</evidence>
<keyword evidence="1" id="KW-0472">Membrane</keyword>
<sequence>MHLALPSQKPKASPSRCRGFRLFGWLHSDLHRFLALHPVTMPLDKDAESQTQYKKITPYDAYDMDELSDTDSSDDTLAVASKVRPALWRQSPLSRLWICIYIVVFGLYASSWVACMSIVWRAWNRPLLA</sequence>
<feature type="transmembrane region" description="Helical" evidence="1">
    <location>
        <begin position="96"/>
        <end position="123"/>
    </location>
</feature>
<evidence type="ECO:0000313" key="2">
    <source>
        <dbReference type="EMBL" id="KAF3765272.1"/>
    </source>
</evidence>
<dbReference type="GeneID" id="63840407"/>
<gene>
    <name evidence="2" type="ORF">M406DRAFT_355853</name>
</gene>
<organism evidence="2 3">
    <name type="scientific">Cryphonectria parasitica (strain ATCC 38755 / EP155)</name>
    <dbReference type="NCBI Taxonomy" id="660469"/>
    <lineage>
        <taxon>Eukaryota</taxon>
        <taxon>Fungi</taxon>
        <taxon>Dikarya</taxon>
        <taxon>Ascomycota</taxon>
        <taxon>Pezizomycotina</taxon>
        <taxon>Sordariomycetes</taxon>
        <taxon>Sordariomycetidae</taxon>
        <taxon>Diaporthales</taxon>
        <taxon>Cryphonectriaceae</taxon>
        <taxon>Cryphonectria-Endothia species complex</taxon>
        <taxon>Cryphonectria</taxon>
    </lineage>
</organism>
<keyword evidence="1" id="KW-1133">Transmembrane helix</keyword>
<evidence type="ECO:0000256" key="1">
    <source>
        <dbReference type="SAM" id="Phobius"/>
    </source>
</evidence>
<name>A0A9P5CPC7_CRYP1</name>
<comment type="caution">
    <text evidence="2">The sequence shown here is derived from an EMBL/GenBank/DDBJ whole genome shotgun (WGS) entry which is preliminary data.</text>
</comment>
<keyword evidence="1" id="KW-0812">Transmembrane</keyword>
<dbReference type="RefSeq" id="XP_040776233.1">
    <property type="nucleotide sequence ID" value="XM_040923278.1"/>
</dbReference>
<dbReference type="Proteomes" id="UP000803844">
    <property type="component" value="Unassembled WGS sequence"/>
</dbReference>
<accession>A0A9P5CPC7</accession>
<dbReference type="AlphaFoldDB" id="A0A9P5CPC7"/>
<protein>
    <submittedName>
        <fullName evidence="2">Uncharacterized protein</fullName>
    </submittedName>
</protein>